<reference evidence="4 5" key="1">
    <citation type="submission" date="2020-08" db="EMBL/GenBank/DDBJ databases">
        <title>Genomic Encyclopedia of Type Strains, Phase IV (KMG-IV): sequencing the most valuable type-strain genomes for metagenomic binning, comparative biology and taxonomic classification.</title>
        <authorList>
            <person name="Goeker M."/>
        </authorList>
    </citation>
    <scope>NUCLEOTIDE SEQUENCE [LARGE SCALE GENOMIC DNA]</scope>
    <source>
        <strain evidence="4 5">DSM 25024</strain>
    </source>
</reference>
<keyword evidence="2 4" id="KW-0012">Acyltransferase</keyword>
<dbReference type="PANTHER" id="PTHR43877">
    <property type="entry name" value="AMINOALKYLPHOSPHONATE N-ACETYLTRANSFERASE-RELATED-RELATED"/>
    <property type="match status" value="1"/>
</dbReference>
<dbReference type="GO" id="GO:0016747">
    <property type="term" value="F:acyltransferase activity, transferring groups other than amino-acyl groups"/>
    <property type="evidence" value="ECO:0007669"/>
    <property type="project" value="InterPro"/>
</dbReference>
<sequence length="175" mass="19298">MSGGRVEIRAETPLQDDLRVLIAELNDAIDSQEPETPDEFKFWMSAEEMARPDTTTFLVRIDGMAVGCGALKRHDASLGEVKRMYLRPAVRGQGLAARLLDRIEAEARSLGLETLALETGLGFKAARRSYERAGFELSGPFADYPDSGYAAFYRKTLAVREADPAASRPFDVARP</sequence>
<dbReference type="SUPFAM" id="SSF55729">
    <property type="entry name" value="Acyl-CoA N-acyltransferases (Nat)"/>
    <property type="match status" value="1"/>
</dbReference>
<evidence type="ECO:0000256" key="2">
    <source>
        <dbReference type="ARBA" id="ARBA00023315"/>
    </source>
</evidence>
<feature type="domain" description="N-acetyltransferase" evidence="3">
    <location>
        <begin position="6"/>
        <end position="158"/>
    </location>
</feature>
<comment type="caution">
    <text evidence="4">The sequence shown here is derived from an EMBL/GenBank/DDBJ whole genome shotgun (WGS) entry which is preliminary data.</text>
</comment>
<dbReference type="AlphaFoldDB" id="A0A7W6BNS5"/>
<dbReference type="InterPro" id="IPR016181">
    <property type="entry name" value="Acyl_CoA_acyltransferase"/>
</dbReference>
<dbReference type="Gene3D" id="3.40.630.30">
    <property type="match status" value="1"/>
</dbReference>
<keyword evidence="1 4" id="KW-0808">Transferase</keyword>
<organism evidence="4 5">
    <name type="scientific">Aureimonas phyllosphaerae</name>
    <dbReference type="NCBI Taxonomy" id="1166078"/>
    <lineage>
        <taxon>Bacteria</taxon>
        <taxon>Pseudomonadati</taxon>
        <taxon>Pseudomonadota</taxon>
        <taxon>Alphaproteobacteria</taxon>
        <taxon>Hyphomicrobiales</taxon>
        <taxon>Aurantimonadaceae</taxon>
        <taxon>Aureimonas</taxon>
    </lineage>
</organism>
<gene>
    <name evidence="4" type="ORF">GGR05_001487</name>
</gene>
<evidence type="ECO:0000313" key="5">
    <source>
        <dbReference type="Proteomes" id="UP000531216"/>
    </source>
</evidence>
<evidence type="ECO:0000259" key="3">
    <source>
        <dbReference type="PROSITE" id="PS51186"/>
    </source>
</evidence>
<dbReference type="CDD" id="cd04301">
    <property type="entry name" value="NAT_SF"/>
    <property type="match status" value="1"/>
</dbReference>
<dbReference type="InterPro" id="IPR000182">
    <property type="entry name" value="GNAT_dom"/>
</dbReference>
<dbReference type="EMBL" id="JACIDO010000002">
    <property type="protein sequence ID" value="MBB3935359.1"/>
    <property type="molecule type" value="Genomic_DNA"/>
</dbReference>
<dbReference type="Pfam" id="PF00583">
    <property type="entry name" value="Acetyltransf_1"/>
    <property type="match status" value="1"/>
</dbReference>
<protein>
    <submittedName>
        <fullName evidence="4">Putative acetyltransferase</fullName>
        <ecNumber evidence="4">2.3.1.-</ecNumber>
    </submittedName>
</protein>
<dbReference type="PROSITE" id="PS51186">
    <property type="entry name" value="GNAT"/>
    <property type="match status" value="1"/>
</dbReference>
<dbReference type="RefSeq" id="WP_090959320.1">
    <property type="nucleotide sequence ID" value="NZ_FOOA01000002.1"/>
</dbReference>
<keyword evidence="5" id="KW-1185">Reference proteome</keyword>
<dbReference type="OrthoDB" id="9803233at2"/>
<dbReference type="InterPro" id="IPR050832">
    <property type="entry name" value="Bact_Acetyltransf"/>
</dbReference>
<accession>A0A7W6BNS5</accession>
<proteinExistence type="predicted"/>
<dbReference type="PANTHER" id="PTHR43877:SF2">
    <property type="entry name" value="AMINOALKYLPHOSPHONATE N-ACETYLTRANSFERASE-RELATED"/>
    <property type="match status" value="1"/>
</dbReference>
<evidence type="ECO:0000313" key="4">
    <source>
        <dbReference type="EMBL" id="MBB3935359.1"/>
    </source>
</evidence>
<evidence type="ECO:0000256" key="1">
    <source>
        <dbReference type="ARBA" id="ARBA00022679"/>
    </source>
</evidence>
<name>A0A7W6BNS5_9HYPH</name>
<dbReference type="Proteomes" id="UP000531216">
    <property type="component" value="Unassembled WGS sequence"/>
</dbReference>
<dbReference type="EC" id="2.3.1.-" evidence="4"/>